<dbReference type="InterPro" id="IPR004358">
    <property type="entry name" value="Sig_transdc_His_kin-like_C"/>
</dbReference>
<evidence type="ECO:0000256" key="9">
    <source>
        <dbReference type="ARBA" id="ARBA00022777"/>
    </source>
</evidence>
<dbReference type="Gene3D" id="3.30.565.10">
    <property type="entry name" value="Histidine kinase-like ATPase, C-terminal domain"/>
    <property type="match status" value="1"/>
</dbReference>
<keyword evidence="7 14" id="KW-0812">Transmembrane</keyword>
<keyword evidence="18" id="KW-1185">Reference proteome</keyword>
<dbReference type="Proteomes" id="UP000190827">
    <property type="component" value="Unassembled WGS sequence"/>
</dbReference>
<keyword evidence="10" id="KW-0067">ATP-binding</keyword>
<evidence type="ECO:0000256" key="11">
    <source>
        <dbReference type="ARBA" id="ARBA00022989"/>
    </source>
</evidence>
<evidence type="ECO:0000256" key="1">
    <source>
        <dbReference type="ARBA" id="ARBA00000085"/>
    </source>
</evidence>
<comment type="caution">
    <text evidence="17">The sequence shown here is derived from an EMBL/GenBank/DDBJ whole genome shotgun (WGS) entry which is preliminary data.</text>
</comment>
<feature type="domain" description="Histidine kinase" evidence="15">
    <location>
        <begin position="340"/>
        <end position="546"/>
    </location>
</feature>
<evidence type="ECO:0000256" key="12">
    <source>
        <dbReference type="ARBA" id="ARBA00023012"/>
    </source>
</evidence>
<dbReference type="PROSITE" id="PS50112">
    <property type="entry name" value="PAS"/>
    <property type="match status" value="1"/>
</dbReference>
<comment type="subcellular location">
    <subcellularLocation>
        <location evidence="2">Cell membrane</location>
        <topology evidence="2">Multi-pass membrane protein</topology>
    </subcellularLocation>
</comment>
<feature type="domain" description="PAS" evidence="16">
    <location>
        <begin position="210"/>
        <end position="251"/>
    </location>
</feature>
<dbReference type="EMBL" id="FUZO01000001">
    <property type="protein sequence ID" value="SKC46014.1"/>
    <property type="molecule type" value="Genomic_DNA"/>
</dbReference>
<dbReference type="InterPro" id="IPR036890">
    <property type="entry name" value="HATPase_C_sf"/>
</dbReference>
<keyword evidence="4" id="KW-1003">Cell membrane</keyword>
<accession>A0ABY1LLI7</accession>
<dbReference type="PANTHER" id="PTHR43547">
    <property type="entry name" value="TWO-COMPONENT HISTIDINE KINASE"/>
    <property type="match status" value="1"/>
</dbReference>
<dbReference type="InterPro" id="IPR003594">
    <property type="entry name" value="HATPase_dom"/>
</dbReference>
<dbReference type="InterPro" id="IPR005467">
    <property type="entry name" value="His_kinase_dom"/>
</dbReference>
<evidence type="ECO:0000256" key="3">
    <source>
        <dbReference type="ARBA" id="ARBA00012438"/>
    </source>
</evidence>
<feature type="transmembrane region" description="Helical" evidence="14">
    <location>
        <begin position="12"/>
        <end position="33"/>
    </location>
</feature>
<evidence type="ECO:0000256" key="5">
    <source>
        <dbReference type="ARBA" id="ARBA00022553"/>
    </source>
</evidence>
<dbReference type="InterPro" id="IPR033463">
    <property type="entry name" value="sCache_3"/>
</dbReference>
<dbReference type="Gene3D" id="3.30.450.20">
    <property type="entry name" value="PAS domain"/>
    <property type="match status" value="2"/>
</dbReference>
<keyword evidence="9 17" id="KW-0418">Kinase</keyword>
<reference evidence="17 18" key="1">
    <citation type="submission" date="2017-02" db="EMBL/GenBank/DDBJ databases">
        <authorList>
            <person name="Varghese N."/>
            <person name="Submissions S."/>
        </authorList>
    </citation>
    <scope>NUCLEOTIDE SEQUENCE [LARGE SCALE GENOMIC DNA]</scope>
    <source>
        <strain evidence="17 18">VKM Ac-1787</strain>
    </source>
</reference>
<keyword evidence="6" id="KW-0808">Transferase</keyword>
<dbReference type="InterPro" id="IPR000014">
    <property type="entry name" value="PAS"/>
</dbReference>
<dbReference type="InterPro" id="IPR016120">
    <property type="entry name" value="Sig_transdc_His_kin_SpoOB"/>
</dbReference>
<evidence type="ECO:0000256" key="2">
    <source>
        <dbReference type="ARBA" id="ARBA00004651"/>
    </source>
</evidence>
<evidence type="ECO:0000256" key="6">
    <source>
        <dbReference type="ARBA" id="ARBA00022679"/>
    </source>
</evidence>
<name>A0ABY1LLI7_9MICO</name>
<gene>
    <name evidence="17" type="ORF">SAMN06295973_1142</name>
</gene>
<dbReference type="Gene3D" id="1.10.287.130">
    <property type="match status" value="1"/>
</dbReference>
<evidence type="ECO:0000259" key="16">
    <source>
        <dbReference type="PROSITE" id="PS50112"/>
    </source>
</evidence>
<evidence type="ECO:0000256" key="10">
    <source>
        <dbReference type="ARBA" id="ARBA00022840"/>
    </source>
</evidence>
<dbReference type="SUPFAM" id="SSF103190">
    <property type="entry name" value="Sensory domain-like"/>
    <property type="match status" value="1"/>
</dbReference>
<protein>
    <recommendedName>
        <fullName evidence="3">histidine kinase</fullName>
        <ecNumber evidence="3">2.7.13.3</ecNumber>
    </recommendedName>
</protein>
<dbReference type="EC" id="2.7.13.3" evidence="3"/>
<keyword evidence="8" id="KW-0547">Nucleotide-binding</keyword>
<evidence type="ECO:0000313" key="17">
    <source>
        <dbReference type="EMBL" id="SKC46014.1"/>
    </source>
</evidence>
<dbReference type="SUPFAM" id="SSF55890">
    <property type="entry name" value="Sporulation response regulatory protein Spo0B"/>
    <property type="match status" value="1"/>
</dbReference>
<evidence type="ECO:0000259" key="15">
    <source>
        <dbReference type="PROSITE" id="PS50109"/>
    </source>
</evidence>
<dbReference type="SUPFAM" id="SSF55785">
    <property type="entry name" value="PYP-like sensor domain (PAS domain)"/>
    <property type="match status" value="1"/>
</dbReference>
<keyword evidence="5" id="KW-0597">Phosphoprotein</keyword>
<organism evidence="17 18">
    <name type="scientific">Plantibacter cousiniae</name>
    <name type="common">nom. nud.</name>
    <dbReference type="NCBI Taxonomy" id="199709"/>
    <lineage>
        <taxon>Bacteria</taxon>
        <taxon>Bacillati</taxon>
        <taxon>Actinomycetota</taxon>
        <taxon>Actinomycetes</taxon>
        <taxon>Micrococcales</taxon>
        <taxon>Microbacteriaceae</taxon>
        <taxon>Plantibacter</taxon>
    </lineage>
</organism>
<keyword evidence="11 14" id="KW-1133">Transmembrane helix</keyword>
<sequence>MAGRSMSIASRLFLVQLVAVVAMTLIAGVLLWFQARTETEDRAVAKCLDVANGVADNPFVVAQVATGGPSDALQPYAEALMRDTGVDFVTIMAPDRTRYTHRERGQIGKPFIGTIAPALEGRTFTETYTGTLGPSVRAVAPILDDSGTVVALVAAGVTVSNVSETFETRVPWLLGTALLVLVVGAVASWTLRRYLSRVTGSRGPEDLARMFDYYESVLHSVREGLVLVDRQRRLVLVNDQAAELLGLPLGERSAGAVPVDALPIDTGLRDLLASGRQAVDEIHLTRDHVLVVNQESAVAPGEAGGPRPRGWVMTLRDHTELEHLSGELASMRTMSDALRAQTHEFANRLHTIVSLIELDRRDEALELAAQGLGASQRLTDRVLAAEQEPVISALLLGKTAQAAEQGVELHLESDPTLGRVRVDPAVIVTILGNLIDNAIDAATGERPWVEVYLGQGLPDASAAGRSADAGAEATELVIQVTDSGPGLAPSDLDLAFARGWSTKEPGRYGRGFGLALVQQAVTRLGGTIEVVREPSSAFVVTLPAAVGVRDEAGT</sequence>
<dbReference type="PANTHER" id="PTHR43547:SF10">
    <property type="entry name" value="SENSOR HISTIDINE KINASE DCUS"/>
    <property type="match status" value="1"/>
</dbReference>
<dbReference type="SMART" id="SM00387">
    <property type="entry name" value="HATPase_c"/>
    <property type="match status" value="1"/>
</dbReference>
<comment type="catalytic activity">
    <reaction evidence="1">
        <text>ATP + protein L-histidine = ADP + protein N-phospho-L-histidine.</text>
        <dbReference type="EC" id="2.7.13.3"/>
    </reaction>
</comment>
<evidence type="ECO:0000313" key="18">
    <source>
        <dbReference type="Proteomes" id="UP000190827"/>
    </source>
</evidence>
<dbReference type="Pfam" id="PF02518">
    <property type="entry name" value="HATPase_c"/>
    <property type="match status" value="1"/>
</dbReference>
<evidence type="ECO:0000256" key="8">
    <source>
        <dbReference type="ARBA" id="ARBA00022741"/>
    </source>
</evidence>
<dbReference type="GO" id="GO:0016301">
    <property type="term" value="F:kinase activity"/>
    <property type="evidence" value="ECO:0007669"/>
    <property type="project" value="UniProtKB-KW"/>
</dbReference>
<dbReference type="Pfam" id="PF17203">
    <property type="entry name" value="sCache_3_2"/>
    <property type="match status" value="1"/>
</dbReference>
<dbReference type="PRINTS" id="PR00344">
    <property type="entry name" value="BCTRLSENSOR"/>
</dbReference>
<dbReference type="PROSITE" id="PS50109">
    <property type="entry name" value="HIS_KIN"/>
    <property type="match status" value="1"/>
</dbReference>
<dbReference type="InterPro" id="IPR035965">
    <property type="entry name" value="PAS-like_dom_sf"/>
</dbReference>
<dbReference type="SUPFAM" id="SSF55874">
    <property type="entry name" value="ATPase domain of HSP90 chaperone/DNA topoisomerase II/histidine kinase"/>
    <property type="match status" value="1"/>
</dbReference>
<dbReference type="InterPro" id="IPR029151">
    <property type="entry name" value="Sensor-like_sf"/>
</dbReference>
<evidence type="ECO:0000256" key="14">
    <source>
        <dbReference type="SAM" id="Phobius"/>
    </source>
</evidence>
<proteinExistence type="predicted"/>
<keyword evidence="13 14" id="KW-0472">Membrane</keyword>
<dbReference type="Pfam" id="PF13188">
    <property type="entry name" value="PAS_8"/>
    <property type="match status" value="1"/>
</dbReference>
<evidence type="ECO:0000256" key="4">
    <source>
        <dbReference type="ARBA" id="ARBA00022475"/>
    </source>
</evidence>
<evidence type="ECO:0000256" key="7">
    <source>
        <dbReference type="ARBA" id="ARBA00022692"/>
    </source>
</evidence>
<keyword evidence="12" id="KW-0902">Two-component regulatory system</keyword>
<evidence type="ECO:0000256" key="13">
    <source>
        <dbReference type="ARBA" id="ARBA00023136"/>
    </source>
</evidence>